<protein>
    <recommendedName>
        <fullName evidence="7">Cell division protein CrgA</fullName>
    </recommendedName>
</protein>
<comment type="function">
    <text evidence="7">Involved in cell division.</text>
</comment>
<dbReference type="Pfam" id="PF06781">
    <property type="entry name" value="CrgA"/>
    <property type="match status" value="1"/>
</dbReference>
<feature type="transmembrane region" description="Helical" evidence="7">
    <location>
        <begin position="101"/>
        <end position="123"/>
    </location>
</feature>
<evidence type="ECO:0000256" key="1">
    <source>
        <dbReference type="ARBA" id="ARBA00022475"/>
    </source>
</evidence>
<dbReference type="GO" id="GO:0051301">
    <property type="term" value="P:cell division"/>
    <property type="evidence" value="ECO:0007669"/>
    <property type="project" value="UniProtKB-UniRule"/>
</dbReference>
<dbReference type="HAMAP" id="MF_00631">
    <property type="entry name" value="CrgA"/>
    <property type="match status" value="1"/>
</dbReference>
<dbReference type="GO" id="GO:0005886">
    <property type="term" value="C:plasma membrane"/>
    <property type="evidence" value="ECO:0007669"/>
    <property type="project" value="UniProtKB-SubCell"/>
</dbReference>
<keyword evidence="6 7" id="KW-0131">Cell cycle</keyword>
<evidence type="ECO:0000313" key="10">
    <source>
        <dbReference type="Proteomes" id="UP000502508"/>
    </source>
</evidence>
<keyword evidence="4 7" id="KW-1133">Transmembrane helix</keyword>
<reference evidence="9 10" key="2">
    <citation type="submission" date="2020-03" db="EMBL/GenBank/DDBJ databases">
        <authorList>
            <person name="Ichikawa N."/>
            <person name="Kimura A."/>
            <person name="Kitahashi Y."/>
            <person name="Uohara A."/>
        </authorList>
    </citation>
    <scope>NUCLEOTIDE SEQUENCE [LARGE SCALE GENOMIC DNA]</scope>
    <source>
        <strain evidence="9 10">NBRC 107702</strain>
    </source>
</reference>
<reference evidence="9 10" key="1">
    <citation type="submission" date="2020-03" db="EMBL/GenBank/DDBJ databases">
        <title>Whole genome shotgun sequence of Phytohabitans flavus NBRC 107702.</title>
        <authorList>
            <person name="Komaki H."/>
            <person name="Tamura T."/>
        </authorList>
    </citation>
    <scope>NUCLEOTIDE SEQUENCE [LARGE SCALE GENOMIC DNA]</scope>
    <source>
        <strain evidence="9 10">NBRC 107702</strain>
    </source>
</reference>
<dbReference type="KEGG" id="pfla:Pflav_069380"/>
<feature type="transmembrane region" description="Helical" evidence="7">
    <location>
        <begin position="135"/>
        <end position="152"/>
    </location>
</feature>
<sequence>MGREKSPEAAVRSASRHEAPPEVYSTRLSPLVLPRAGLTTLAVGASLARLTAGCSGANLCTKALTGVSVVPKSQVRKKKVYTPPTDVRPSAAQAAKKPSPIWLPATAVALIFAGIGWLVVYYLTETLYPVESWGYWNLAVGFGSMVASLILLSRWR</sequence>
<proteinExistence type="inferred from homology"/>
<evidence type="ECO:0000256" key="6">
    <source>
        <dbReference type="ARBA" id="ARBA00023306"/>
    </source>
</evidence>
<keyword evidence="5 7" id="KW-0472">Membrane</keyword>
<comment type="similarity">
    <text evidence="7">Belongs to the CrgA family.</text>
</comment>
<gene>
    <name evidence="7" type="primary">crgA</name>
    <name evidence="9" type="ORF">Pflav_069380</name>
</gene>
<keyword evidence="10" id="KW-1185">Reference proteome</keyword>
<dbReference type="Proteomes" id="UP000502508">
    <property type="component" value="Chromosome"/>
</dbReference>
<evidence type="ECO:0000256" key="2">
    <source>
        <dbReference type="ARBA" id="ARBA00022618"/>
    </source>
</evidence>
<evidence type="ECO:0000256" key="5">
    <source>
        <dbReference type="ARBA" id="ARBA00023136"/>
    </source>
</evidence>
<evidence type="ECO:0000313" key="9">
    <source>
        <dbReference type="EMBL" id="BCB80528.1"/>
    </source>
</evidence>
<dbReference type="AlphaFoldDB" id="A0A6F8Y3H6"/>
<feature type="region of interest" description="Disordered" evidence="8">
    <location>
        <begin position="1"/>
        <end position="22"/>
    </location>
</feature>
<evidence type="ECO:0000256" key="8">
    <source>
        <dbReference type="SAM" id="MobiDB-lite"/>
    </source>
</evidence>
<evidence type="ECO:0000256" key="3">
    <source>
        <dbReference type="ARBA" id="ARBA00022692"/>
    </source>
</evidence>
<dbReference type="EMBL" id="AP022870">
    <property type="protein sequence ID" value="BCB80528.1"/>
    <property type="molecule type" value="Genomic_DNA"/>
</dbReference>
<comment type="subcellular location">
    <subcellularLocation>
        <location evidence="7">Cell membrane</location>
        <topology evidence="7">Multi-pass membrane protein</topology>
    </subcellularLocation>
</comment>
<name>A0A6F8Y3H6_9ACTN</name>
<keyword evidence="3 7" id="KW-0812">Transmembrane</keyword>
<keyword evidence="2 7" id="KW-0132">Cell division</keyword>
<evidence type="ECO:0000256" key="7">
    <source>
        <dbReference type="HAMAP-Rule" id="MF_00631"/>
    </source>
</evidence>
<organism evidence="9 10">
    <name type="scientific">Phytohabitans flavus</name>
    <dbReference type="NCBI Taxonomy" id="1076124"/>
    <lineage>
        <taxon>Bacteria</taxon>
        <taxon>Bacillati</taxon>
        <taxon>Actinomycetota</taxon>
        <taxon>Actinomycetes</taxon>
        <taxon>Micromonosporales</taxon>
        <taxon>Micromonosporaceae</taxon>
    </lineage>
</organism>
<dbReference type="InterPro" id="IPR009619">
    <property type="entry name" value="CrgA"/>
</dbReference>
<evidence type="ECO:0000256" key="4">
    <source>
        <dbReference type="ARBA" id="ARBA00022989"/>
    </source>
</evidence>
<accession>A0A6F8Y3H6</accession>
<keyword evidence="1 7" id="KW-1003">Cell membrane</keyword>